<name>A0A815WNM8_ADIRI</name>
<evidence type="ECO:0000256" key="1">
    <source>
        <dbReference type="SAM" id="MobiDB-lite"/>
    </source>
</evidence>
<gene>
    <name evidence="3" type="ORF">EDS130_LOCUS45627</name>
</gene>
<feature type="domain" description="Reverse transcriptase" evidence="2">
    <location>
        <begin position="752"/>
        <end position="930"/>
    </location>
</feature>
<evidence type="ECO:0000313" key="3">
    <source>
        <dbReference type="EMBL" id="CAF1545541.1"/>
    </source>
</evidence>
<feature type="non-terminal residue" evidence="3">
    <location>
        <position position="997"/>
    </location>
</feature>
<dbReference type="OrthoDB" id="10064970at2759"/>
<dbReference type="SUPFAM" id="SSF56672">
    <property type="entry name" value="DNA/RNA polymerases"/>
    <property type="match status" value="1"/>
</dbReference>
<dbReference type="Gene3D" id="3.30.70.270">
    <property type="match status" value="2"/>
</dbReference>
<proteinExistence type="predicted"/>
<sequence length="997" mass="113024">MSYSSACPKFHYTRTFNLPNGHSFIDTSVLPTDIFNRVDKEFFSVVQSVAGDSVSKILRIQLINPARKLLNTADVFAFFQVESEEIDDLKKETCFKSKNGLYFVKPGVQTGLSKLTSLLQQRIQEDKLSTDKNNDIQQSYITDQSIDKHPLLKSLIQWYRLNDSKSCSENNALLIALIDNLVINLTQSSNNYRYSVMVKKFATCIYIIGGKQCYEFIRLNLPGILPNLTSINDFISQSSQALNEAEFKFHSLQQFQSGFGFCSEDTTGVIRKVEYDSSTNSFAGFATSIIDGIPSKKYYQSETFDDLKSKYDASETAGLLNVHMFQSISTASDPTNVSKSLLLSAYGVNNKISSIDILRRWAYIFENCLNYGTRIIGFSTDPIHLVTKWRNRLLSPTAKLRFGDDIISMVHIEKLLNNNDFTRLDHDLIKDDVNPKDRQNYKSCIKLISDDVINLLNGVIDANGTIVYLTLLKMIVKAYIDRSKSIHELVNFTVRNFLRRSQKLAILNEIKYDSSEKDLRFPIHHKHKREDFSLTPYSQLDDIDTLDIEQIVLDAYDKAIEIVKHSRMLHLLSKFNLDNMNALSQYVFDVLRKNSKMINYSSPIEIDSDQEFGLDEENEDNDETNGTQDDIDESQLDFENESLSDDDGDILNSIKSGFDGIRIYDRCNSTSRQSYFKVKINGNINSKSAVFSLLKTLVVFESQANILGRDCIKALQLLNKSFTDRKDTTAVCSMHSSLTDLQEICTQYKEIFGDQLGCSDFSKWAAPIVAVPKPGEKARICADFSTGINQAIDIDQYPLPRPDDLFAVLNGGKFFSKISFSEAYLQVPMEETSKNTLVINTHKGLYRYNRLPFGIASAPSIFQKLVDTMLSGLYGTVAYLDDIIVTGCSELGHLKNFLNAFARIQDFGFKINKQKCSFLQSEVEYLGFVVNSDGIHTSTSKTVAIREMPQPSNVSQLKSFLGMVNHYAKFIPHLASQLTPLYALLKQDVRWHWNADC</sequence>
<protein>
    <recommendedName>
        <fullName evidence="2">Reverse transcriptase domain-containing protein</fullName>
    </recommendedName>
</protein>
<organism evidence="3 4">
    <name type="scientific">Adineta ricciae</name>
    <name type="common">Rotifer</name>
    <dbReference type="NCBI Taxonomy" id="249248"/>
    <lineage>
        <taxon>Eukaryota</taxon>
        <taxon>Metazoa</taxon>
        <taxon>Spiralia</taxon>
        <taxon>Gnathifera</taxon>
        <taxon>Rotifera</taxon>
        <taxon>Eurotatoria</taxon>
        <taxon>Bdelloidea</taxon>
        <taxon>Adinetida</taxon>
        <taxon>Adinetidae</taxon>
        <taxon>Adineta</taxon>
    </lineage>
</organism>
<evidence type="ECO:0000313" key="4">
    <source>
        <dbReference type="Proteomes" id="UP000663852"/>
    </source>
</evidence>
<dbReference type="CDD" id="cd01647">
    <property type="entry name" value="RT_LTR"/>
    <property type="match status" value="1"/>
</dbReference>
<dbReference type="InterPro" id="IPR043128">
    <property type="entry name" value="Rev_trsase/Diguanyl_cyclase"/>
</dbReference>
<dbReference type="PANTHER" id="PTHR37984">
    <property type="entry name" value="PROTEIN CBG26694"/>
    <property type="match status" value="1"/>
</dbReference>
<dbReference type="AlphaFoldDB" id="A0A815WNM8"/>
<comment type="caution">
    <text evidence="3">The sequence shown here is derived from an EMBL/GenBank/DDBJ whole genome shotgun (WGS) entry which is preliminary data.</text>
</comment>
<reference evidence="3" key="1">
    <citation type="submission" date="2021-02" db="EMBL/GenBank/DDBJ databases">
        <authorList>
            <person name="Nowell W R."/>
        </authorList>
    </citation>
    <scope>NUCLEOTIDE SEQUENCE</scope>
</reference>
<dbReference type="Pfam" id="PF00078">
    <property type="entry name" value="RVT_1"/>
    <property type="match status" value="1"/>
</dbReference>
<accession>A0A815WNM8</accession>
<dbReference type="PROSITE" id="PS50878">
    <property type="entry name" value="RT_POL"/>
    <property type="match status" value="1"/>
</dbReference>
<dbReference type="Gene3D" id="3.10.10.10">
    <property type="entry name" value="HIV Type 1 Reverse Transcriptase, subunit A, domain 1"/>
    <property type="match status" value="1"/>
</dbReference>
<dbReference type="Proteomes" id="UP000663852">
    <property type="component" value="Unassembled WGS sequence"/>
</dbReference>
<dbReference type="EMBL" id="CAJNOJ010001181">
    <property type="protein sequence ID" value="CAF1545541.1"/>
    <property type="molecule type" value="Genomic_DNA"/>
</dbReference>
<evidence type="ECO:0000259" key="2">
    <source>
        <dbReference type="PROSITE" id="PS50878"/>
    </source>
</evidence>
<dbReference type="InterPro" id="IPR050951">
    <property type="entry name" value="Retrovirus_Pol_polyprotein"/>
</dbReference>
<dbReference type="PANTHER" id="PTHR37984:SF5">
    <property type="entry name" value="PROTEIN NYNRIN-LIKE"/>
    <property type="match status" value="1"/>
</dbReference>
<feature type="region of interest" description="Disordered" evidence="1">
    <location>
        <begin position="609"/>
        <end position="634"/>
    </location>
</feature>
<feature type="non-terminal residue" evidence="3">
    <location>
        <position position="1"/>
    </location>
</feature>
<dbReference type="InterPro" id="IPR000477">
    <property type="entry name" value="RT_dom"/>
</dbReference>
<dbReference type="InterPro" id="IPR043502">
    <property type="entry name" value="DNA/RNA_pol_sf"/>
</dbReference>